<evidence type="ECO:0000313" key="1">
    <source>
        <dbReference type="EMBL" id="SIQ36227.1"/>
    </source>
</evidence>
<proteinExistence type="predicted"/>
<sequence>MIQRLLYYSQLRKGIKRKFQEIIKEEETKLLKEWAAWGLSHVSVFTCEPYVCMYAEVVGGSRISGWDWPMSFDRYLEKWPLEPQQVSSSRGTFYRLALPMIDVFHDGVPSDSDFGRRSAPNAERIGSIARLRPEMASSYIYYHYQKQEESPDSFNQTYMIGSLGTLLFSYHELPSGVSPIKRQGLLTTKYTPDNWHEVMYPHFEQWEEAP</sequence>
<accession>A0ABY1JKV4</accession>
<reference evidence="1 2" key="1">
    <citation type="submission" date="2017-01" db="EMBL/GenBank/DDBJ databases">
        <authorList>
            <person name="Varghese N."/>
            <person name="Submissions S."/>
        </authorList>
    </citation>
    <scope>NUCLEOTIDE SEQUENCE [LARGE SCALE GENOMIC DNA]</scope>
    <source>
        <strain evidence="1 2">ATCC 23464</strain>
    </source>
</reference>
<evidence type="ECO:0000313" key="2">
    <source>
        <dbReference type="Proteomes" id="UP000186666"/>
    </source>
</evidence>
<dbReference type="RefSeq" id="WP_068589697.1">
    <property type="nucleotide sequence ID" value="NZ_FTNK01000001.1"/>
</dbReference>
<protein>
    <submittedName>
        <fullName evidence="1">Uncharacterized protein</fullName>
    </submittedName>
</protein>
<keyword evidence="2" id="KW-1185">Reference proteome</keyword>
<name>A0ABY1JKV4_9BACL</name>
<dbReference type="EMBL" id="FTNK01000001">
    <property type="protein sequence ID" value="SIQ36227.1"/>
    <property type="molecule type" value="Genomic_DNA"/>
</dbReference>
<dbReference type="Proteomes" id="UP000186666">
    <property type="component" value="Unassembled WGS sequence"/>
</dbReference>
<gene>
    <name evidence="1" type="ORF">SAMN05421578_101406</name>
</gene>
<organism evidence="1 2">
    <name type="scientific">Paenibacillus macquariensis</name>
    <dbReference type="NCBI Taxonomy" id="948756"/>
    <lineage>
        <taxon>Bacteria</taxon>
        <taxon>Bacillati</taxon>
        <taxon>Bacillota</taxon>
        <taxon>Bacilli</taxon>
        <taxon>Bacillales</taxon>
        <taxon>Paenibacillaceae</taxon>
        <taxon>Paenibacillus</taxon>
    </lineage>
</organism>
<comment type="caution">
    <text evidence="1">The sequence shown here is derived from an EMBL/GenBank/DDBJ whole genome shotgun (WGS) entry which is preliminary data.</text>
</comment>